<sequence length="904" mass="102808">MLKLTENQKKLVNEFNKELKSHLGCPFVPSPLPPYYHFHKTLFYNKLKSDLILKGLTQDFYNNNNQNFIDFSTPEEEHNIALKLALYKAPKDFNRFSDQDIKDYFLLYKDTFKDTNLIEKTIRSGVDNLIPDGGRKFFIQAAKDVADQQGFFQGDKIDIDLLKKINFANRDPNLYSEIFSSLDYNMLTPDAWEYTKLTADILNFKESDKIKQRIDEQIRGAKEAEEKRNKHHEELKENFAKQGLDIDKILRNSAEQNARTKDINDNLDKAYANAEELKLREEEILFYAELNNKIQAEMLQKMAAQAKQEEIKSYFNAANDVGNLLIQLGQVTGSKDLQKFGALTVASTQAFYAACQITGSFGVTAVSGIAMINPTTAMISGALAIISIFSSSDEENNAMAEMFDQLFSALNTIHKEMHEQFDLVHRELFQVFEAVHESIKRNEYNFIKVSDKLEAIARFQEFSHKEIVDAVHTNLLSEISKAIYMIKNNKMSEKLDDKLKHLENLDFANNHLAFDNVLNNPDKNPEYLFIDKSIEQQLEARPLEQNVGFLVGYANKTLGVKDLPMPKAMPNPALFYSISSVLPRFLLDIVNQDTEKVALLLKTLEPTIATNDKVINAIKAMKQQNIVGEMLKVYNAELNSFGAYIANENEAYSKALGLPKALNHTLPSVAQAYKDNKIETNSQVLDTKYRDGILIEQKTSSIYVNPHRVCVDGTYIMAEKFGLGNNNIEYSIKFMTFFLSFKKLIENELSLYNSAKKTYTDKATKAEIPLTCPADPRVVNAVAIKLQSLRGDFIDRLTAEAEFKEHILKLKTYEKMAFYYSALTGEAMGVGYAQAFENYLSSAKVIPANEVLVISPVEYFTQKGFWFGDNSTITLALNKWQASNSTYLDFAIVSNNHLTTPPFF</sequence>
<evidence type="ECO:0000256" key="1">
    <source>
        <dbReference type="SAM" id="Coils"/>
    </source>
</evidence>
<proteinExistence type="predicted"/>
<protein>
    <submittedName>
        <fullName evidence="2">Uncharacterized protein</fullName>
    </submittedName>
</protein>
<dbReference type="OrthoDB" id="9799230at2"/>
<gene>
    <name evidence="2" type="ORF">NF27_EY01870</name>
</gene>
<dbReference type="STRING" id="86105.NF27_EY01870"/>
<comment type="caution">
    <text evidence="2">The sequence shown here is derived from an EMBL/GenBank/DDBJ whole genome shotgun (WGS) entry which is preliminary data.</text>
</comment>
<dbReference type="EMBL" id="JSWE01000124">
    <property type="protein sequence ID" value="KIE05091.1"/>
    <property type="molecule type" value="Genomic_DNA"/>
</dbReference>
<dbReference type="Proteomes" id="UP000031258">
    <property type="component" value="Unassembled WGS sequence"/>
</dbReference>
<organism evidence="2 3">
    <name type="scientific">Candidatus Jidaibacter acanthamoebae</name>
    <dbReference type="NCBI Taxonomy" id="86105"/>
    <lineage>
        <taxon>Bacteria</taxon>
        <taxon>Pseudomonadati</taxon>
        <taxon>Pseudomonadota</taxon>
        <taxon>Alphaproteobacteria</taxon>
        <taxon>Rickettsiales</taxon>
        <taxon>Candidatus Midichloriaceae</taxon>
        <taxon>Candidatus Jidaibacter</taxon>
    </lineage>
</organism>
<evidence type="ECO:0000313" key="2">
    <source>
        <dbReference type="EMBL" id="KIE05091.1"/>
    </source>
</evidence>
<keyword evidence="3" id="KW-1185">Reference proteome</keyword>
<evidence type="ECO:0000313" key="3">
    <source>
        <dbReference type="Proteomes" id="UP000031258"/>
    </source>
</evidence>
<keyword evidence="1" id="KW-0175">Coiled coil</keyword>
<reference evidence="2 3" key="1">
    <citation type="submission" date="2014-11" db="EMBL/GenBank/DDBJ databases">
        <title>A Rickettsiales Symbiont of Amoebae With Ancient Features.</title>
        <authorList>
            <person name="Schulz F."/>
            <person name="Martijn J."/>
            <person name="Wascher F."/>
            <person name="Kostanjsek R."/>
            <person name="Ettema T.J."/>
            <person name="Horn M."/>
        </authorList>
    </citation>
    <scope>NUCLEOTIDE SEQUENCE [LARGE SCALE GENOMIC DNA]</scope>
    <source>
        <strain evidence="2 3">UWC36</strain>
    </source>
</reference>
<feature type="coiled-coil region" evidence="1">
    <location>
        <begin position="207"/>
        <end position="307"/>
    </location>
</feature>
<accession>A0A0C1MYS4</accession>
<name>A0A0C1MYS4_9RICK</name>
<dbReference type="AlphaFoldDB" id="A0A0C1MYS4"/>
<dbReference type="RefSeq" id="WP_039457214.1">
    <property type="nucleotide sequence ID" value="NZ_JSWE01000124.1"/>
</dbReference>